<keyword evidence="3" id="KW-1185">Reference proteome</keyword>
<reference evidence="2 3" key="1">
    <citation type="journal article" date="2019" name="Genome Biol. Evol.">
        <title>Day and night: Metabolic profiles and evolutionary relationships of six axenic non-marine cyanobacteria.</title>
        <authorList>
            <person name="Will S.E."/>
            <person name="Henke P."/>
            <person name="Boedeker C."/>
            <person name="Huang S."/>
            <person name="Brinkmann H."/>
            <person name="Rohde M."/>
            <person name="Jarek M."/>
            <person name="Friedl T."/>
            <person name="Seufert S."/>
            <person name="Schumacher M."/>
            <person name="Overmann J."/>
            <person name="Neumann-Schaal M."/>
            <person name="Petersen J."/>
        </authorList>
    </citation>
    <scope>NUCLEOTIDE SEQUENCE [LARGE SCALE GENOMIC DNA]</scope>
    <source>
        <strain evidence="2 3">SAG 1403-4b</strain>
    </source>
</reference>
<feature type="chain" id="PRO_5018774171" description="Transglycosylase SLT domain-containing protein" evidence="1">
    <location>
        <begin position="22"/>
        <end position="161"/>
    </location>
</feature>
<comment type="caution">
    <text evidence="2">The sequence shown here is derived from an EMBL/GenBank/DDBJ whole genome shotgun (WGS) entry which is preliminary data.</text>
</comment>
<gene>
    <name evidence="2" type="ORF">DSM107003_29480</name>
</gene>
<dbReference type="AlphaFoldDB" id="A0A3S1A8F7"/>
<dbReference type="Proteomes" id="UP000276103">
    <property type="component" value="Unassembled WGS sequence"/>
</dbReference>
<accession>A0A3S1A8F7</accession>
<proteinExistence type="predicted"/>
<evidence type="ECO:0000313" key="2">
    <source>
        <dbReference type="EMBL" id="RUS95772.1"/>
    </source>
</evidence>
<dbReference type="EMBL" id="RSCM01000009">
    <property type="protein sequence ID" value="RUS95772.1"/>
    <property type="molecule type" value="Genomic_DNA"/>
</dbReference>
<dbReference type="OrthoDB" id="423026at2"/>
<name>A0A3S1A8F7_ANAVA</name>
<organism evidence="2 3">
    <name type="scientific">Trichormus variabilis SAG 1403-4b</name>
    <dbReference type="NCBI Taxonomy" id="447716"/>
    <lineage>
        <taxon>Bacteria</taxon>
        <taxon>Bacillati</taxon>
        <taxon>Cyanobacteriota</taxon>
        <taxon>Cyanophyceae</taxon>
        <taxon>Nostocales</taxon>
        <taxon>Nostocaceae</taxon>
        <taxon>Trichormus</taxon>
    </lineage>
</organism>
<evidence type="ECO:0000256" key="1">
    <source>
        <dbReference type="SAM" id="SignalP"/>
    </source>
</evidence>
<sequence>MRSLLAGVIISLGLSPFLAQAQQPVPDAKVAAMVEALRLAAPQTNNPNDGYYSQWQVKPDTLKGWSKTCLKKELTPTQFENNPKIARQVISCITQRELNNQFQATKNNETAAVRGVACWWMTGNYTGCNQGFTGDYVKKVVRLYQQERSKPAANQSKKGSS</sequence>
<evidence type="ECO:0008006" key="4">
    <source>
        <dbReference type="Google" id="ProtNLM"/>
    </source>
</evidence>
<keyword evidence="1" id="KW-0732">Signal</keyword>
<dbReference type="RefSeq" id="WP_127054851.1">
    <property type="nucleotide sequence ID" value="NZ_RSCM01000009.1"/>
</dbReference>
<feature type="signal peptide" evidence="1">
    <location>
        <begin position="1"/>
        <end position="21"/>
    </location>
</feature>
<evidence type="ECO:0000313" key="3">
    <source>
        <dbReference type="Proteomes" id="UP000276103"/>
    </source>
</evidence>
<protein>
    <recommendedName>
        <fullName evidence="4">Transglycosylase SLT domain-containing protein</fullName>
    </recommendedName>
</protein>